<gene>
    <name evidence="2" type="ORF">GCK32_007442</name>
</gene>
<dbReference type="AlphaFoldDB" id="A0AAN8FQD9"/>
<organism evidence="2 3">
    <name type="scientific">Trichostrongylus colubriformis</name>
    <name type="common">Black scour worm</name>
    <dbReference type="NCBI Taxonomy" id="6319"/>
    <lineage>
        <taxon>Eukaryota</taxon>
        <taxon>Metazoa</taxon>
        <taxon>Ecdysozoa</taxon>
        <taxon>Nematoda</taxon>
        <taxon>Chromadorea</taxon>
        <taxon>Rhabditida</taxon>
        <taxon>Rhabditina</taxon>
        <taxon>Rhabditomorpha</taxon>
        <taxon>Strongyloidea</taxon>
        <taxon>Trichostrongylidae</taxon>
        <taxon>Trichostrongylus</taxon>
    </lineage>
</organism>
<feature type="domain" description="F-box" evidence="1">
    <location>
        <begin position="2"/>
        <end position="57"/>
    </location>
</feature>
<dbReference type="PROSITE" id="PS50181">
    <property type="entry name" value="FBOX"/>
    <property type="match status" value="1"/>
</dbReference>
<reference evidence="2 3" key="1">
    <citation type="submission" date="2019-10" db="EMBL/GenBank/DDBJ databases">
        <title>Assembly and Annotation for the nematode Trichostrongylus colubriformis.</title>
        <authorList>
            <person name="Martin J."/>
        </authorList>
    </citation>
    <scope>NUCLEOTIDE SEQUENCE [LARGE SCALE GENOMIC DNA]</scope>
    <source>
        <strain evidence="2">G859</strain>
        <tissue evidence="2">Whole worm</tissue>
    </source>
</reference>
<dbReference type="Pfam" id="PF00646">
    <property type="entry name" value="F-box"/>
    <property type="match status" value="1"/>
</dbReference>
<keyword evidence="3" id="KW-1185">Reference proteome</keyword>
<sequence>MPVGLIDLPLELLVTITNNLSVKSCNSLAKVSPQLRAAVNLSLKNMTCHVQGYWREQDPKFEVIFERNGDEVVLARNIEELNDVLREIKSFKKISIALDVGDFSNERLSTRNRPLKFSLDFLREVQHVETVEWDCDIDVKLEDIPDACSQIVFTNHNSNTDLYNEDF</sequence>
<protein>
    <recommendedName>
        <fullName evidence="1">F-box domain-containing protein</fullName>
    </recommendedName>
</protein>
<dbReference type="Proteomes" id="UP001331761">
    <property type="component" value="Unassembled WGS sequence"/>
</dbReference>
<evidence type="ECO:0000259" key="1">
    <source>
        <dbReference type="PROSITE" id="PS50181"/>
    </source>
</evidence>
<name>A0AAN8FQD9_TRICO</name>
<evidence type="ECO:0000313" key="3">
    <source>
        <dbReference type="Proteomes" id="UP001331761"/>
    </source>
</evidence>
<dbReference type="EMBL" id="WIXE01006382">
    <property type="protein sequence ID" value="KAK5981339.1"/>
    <property type="molecule type" value="Genomic_DNA"/>
</dbReference>
<accession>A0AAN8FQD9</accession>
<evidence type="ECO:0000313" key="2">
    <source>
        <dbReference type="EMBL" id="KAK5981339.1"/>
    </source>
</evidence>
<comment type="caution">
    <text evidence="2">The sequence shown here is derived from an EMBL/GenBank/DDBJ whole genome shotgun (WGS) entry which is preliminary data.</text>
</comment>
<dbReference type="InterPro" id="IPR001810">
    <property type="entry name" value="F-box_dom"/>
</dbReference>
<proteinExistence type="predicted"/>